<keyword evidence="2" id="KW-0012">Acyltransferase</keyword>
<dbReference type="Gene3D" id="3.30.1050.10">
    <property type="entry name" value="SCP2 sterol-binding domain"/>
    <property type="match status" value="1"/>
</dbReference>
<dbReference type="PROSITE" id="PS51186">
    <property type="entry name" value="GNAT"/>
    <property type="match status" value="1"/>
</dbReference>
<dbReference type="PANTHER" id="PTHR37817:SF1">
    <property type="entry name" value="N-ACETYLTRANSFERASE EIS"/>
    <property type="match status" value="1"/>
</dbReference>
<dbReference type="EMBL" id="DWZH01000093">
    <property type="protein sequence ID" value="HJB11268.1"/>
    <property type="molecule type" value="Genomic_DNA"/>
</dbReference>
<keyword evidence="2" id="KW-0808">Transferase</keyword>
<sequence>MRVRDLTADDFVAYRRLSGGAFGGPVATEARPFAPGQTPLGIDSAALPGGADGVIAAGARIRHDTISLGGGVATCGGIAGLAVHPAHRGDGLFGSMLSAVIDRCAQEGMAFSMLYPSNPGIYRRYGYQVVAQGNAMIVPLVDLQRLRPAPDRRLVPVTEETMPRLRALYRELTAGENAMLRREGPLFPGGLPAEGWQGLLLEDSQGRDHGYLSWTRVPERDDGVGLEVHEALGRTRADRSELLRSLGSWSTVTELVRVRLLTEDPLLDVLPGGRLRPDPQVLPLVMMRVIDTAAALRARPAPAGLQGTIRLVVEDGTVPAGSCRAEGTWIVTATEGTVGVSQEGAVDDDPTNPSGSAELGAAVLDIHAASLLLTGGRRLADARRLGLRASADPSAEHFLDTLLAGPRPSVLDSF</sequence>
<name>A0A9D2LEZ6_9MICO</name>
<dbReference type="Gene3D" id="3.40.630.30">
    <property type="match status" value="2"/>
</dbReference>
<dbReference type="GO" id="GO:0030649">
    <property type="term" value="P:aminoglycoside antibiotic catabolic process"/>
    <property type="evidence" value="ECO:0007669"/>
    <property type="project" value="TreeGrafter"/>
</dbReference>
<reference evidence="2" key="1">
    <citation type="journal article" date="2021" name="PeerJ">
        <title>Extensive microbial diversity within the chicken gut microbiome revealed by metagenomics and culture.</title>
        <authorList>
            <person name="Gilroy R."/>
            <person name="Ravi A."/>
            <person name="Getino M."/>
            <person name="Pursley I."/>
            <person name="Horton D.L."/>
            <person name="Alikhan N.F."/>
            <person name="Baker D."/>
            <person name="Gharbi K."/>
            <person name="Hall N."/>
            <person name="Watson M."/>
            <person name="Adriaenssens E.M."/>
            <person name="Foster-Nyarko E."/>
            <person name="Jarju S."/>
            <person name="Secka A."/>
            <person name="Antonio M."/>
            <person name="Oren A."/>
            <person name="Chaudhuri R.R."/>
            <person name="La Ragione R."/>
            <person name="Hildebrand F."/>
            <person name="Pallen M.J."/>
        </authorList>
    </citation>
    <scope>NUCLEOTIDE SEQUENCE</scope>
    <source>
        <strain evidence="2">ChiHjej13B12-24818</strain>
    </source>
</reference>
<dbReference type="EC" id="2.3.1.-" evidence="2"/>
<evidence type="ECO:0000313" key="2">
    <source>
        <dbReference type="EMBL" id="HJB11268.1"/>
    </source>
</evidence>
<dbReference type="Pfam" id="PF13530">
    <property type="entry name" value="SCP2_2"/>
    <property type="match status" value="1"/>
</dbReference>
<comment type="caution">
    <text evidence="2">The sequence shown here is derived from an EMBL/GenBank/DDBJ whole genome shotgun (WGS) entry which is preliminary data.</text>
</comment>
<feature type="domain" description="N-acetyltransferase" evidence="1">
    <location>
        <begin position="1"/>
        <end position="148"/>
    </location>
</feature>
<dbReference type="InterPro" id="IPR051554">
    <property type="entry name" value="Acetyltransferase_Eis"/>
</dbReference>
<accession>A0A9D2LEZ6</accession>
<dbReference type="InterPro" id="IPR025559">
    <property type="entry name" value="Eis_dom"/>
</dbReference>
<dbReference type="InterPro" id="IPR036527">
    <property type="entry name" value="SCP2_sterol-bd_dom_sf"/>
</dbReference>
<protein>
    <submittedName>
        <fullName evidence="2">GNAT family N-acetyltransferase</fullName>
        <ecNumber evidence="2">2.3.1.-</ecNumber>
    </submittedName>
</protein>
<dbReference type="PANTHER" id="PTHR37817">
    <property type="entry name" value="N-ACETYLTRANSFERASE EIS"/>
    <property type="match status" value="1"/>
</dbReference>
<evidence type="ECO:0000259" key="1">
    <source>
        <dbReference type="PROSITE" id="PS51186"/>
    </source>
</evidence>
<proteinExistence type="predicted"/>
<dbReference type="InterPro" id="IPR016181">
    <property type="entry name" value="Acyl_CoA_acyltransferase"/>
</dbReference>
<dbReference type="SUPFAM" id="SSF55729">
    <property type="entry name" value="Acyl-CoA N-acyltransferases (Nat)"/>
    <property type="match status" value="1"/>
</dbReference>
<dbReference type="InterPro" id="IPR000182">
    <property type="entry name" value="GNAT_dom"/>
</dbReference>
<gene>
    <name evidence="2" type="ORF">H9786_12200</name>
</gene>
<dbReference type="SUPFAM" id="SSF55718">
    <property type="entry name" value="SCP-like"/>
    <property type="match status" value="1"/>
</dbReference>
<evidence type="ECO:0000313" key="3">
    <source>
        <dbReference type="Proteomes" id="UP000823823"/>
    </source>
</evidence>
<dbReference type="Pfam" id="PF13527">
    <property type="entry name" value="Acetyltransf_9"/>
    <property type="match status" value="1"/>
</dbReference>
<dbReference type="GO" id="GO:0034069">
    <property type="term" value="F:aminoglycoside N-acetyltransferase activity"/>
    <property type="evidence" value="ECO:0007669"/>
    <property type="project" value="TreeGrafter"/>
</dbReference>
<organism evidence="2 3">
    <name type="scientific">Candidatus Brachybacterium merdavium</name>
    <dbReference type="NCBI Taxonomy" id="2838513"/>
    <lineage>
        <taxon>Bacteria</taxon>
        <taxon>Bacillati</taxon>
        <taxon>Actinomycetota</taxon>
        <taxon>Actinomycetes</taxon>
        <taxon>Micrococcales</taxon>
        <taxon>Dermabacteraceae</taxon>
        <taxon>Brachybacterium</taxon>
    </lineage>
</organism>
<dbReference type="Proteomes" id="UP000823823">
    <property type="component" value="Unassembled WGS sequence"/>
</dbReference>
<reference evidence="2" key="2">
    <citation type="submission" date="2021-04" db="EMBL/GenBank/DDBJ databases">
        <authorList>
            <person name="Gilroy R."/>
        </authorList>
    </citation>
    <scope>NUCLEOTIDE SEQUENCE</scope>
    <source>
        <strain evidence="2">ChiHjej13B12-24818</strain>
    </source>
</reference>
<dbReference type="AlphaFoldDB" id="A0A9D2LEZ6"/>